<keyword evidence="8" id="KW-0812">Transmembrane</keyword>
<dbReference type="AlphaFoldDB" id="A0AAU9U5P7"/>
<dbReference type="PRINTS" id="PR00724">
    <property type="entry name" value="CRBOXYPTASEC"/>
</dbReference>
<evidence type="ECO:0000256" key="7">
    <source>
        <dbReference type="RuleBase" id="RU361156"/>
    </source>
</evidence>
<keyword evidence="2 7" id="KW-0121">Carboxypeptidase</keyword>
<dbReference type="Pfam" id="PF00450">
    <property type="entry name" value="Peptidase_S10"/>
    <property type="match status" value="1"/>
</dbReference>
<dbReference type="PANTHER" id="PTHR11802:SF472">
    <property type="entry name" value="SERINE CARBOXYPEPTIDASE CPVL-RELATED"/>
    <property type="match status" value="1"/>
</dbReference>
<gene>
    <name evidence="9" type="ORF">EEDITHA_LOCUS9051</name>
</gene>
<accession>A0AAU9U5P7</accession>
<keyword evidence="3 7" id="KW-0645">Protease</keyword>
<keyword evidence="5 7" id="KW-0378">Hydrolase</keyword>
<dbReference type="PROSITE" id="PS00131">
    <property type="entry name" value="CARBOXYPEPT_SER_SER"/>
    <property type="match status" value="1"/>
</dbReference>
<dbReference type="Gene3D" id="3.40.50.1820">
    <property type="entry name" value="alpha/beta hydrolase"/>
    <property type="match status" value="1"/>
</dbReference>
<comment type="caution">
    <text evidence="9">The sequence shown here is derived from an EMBL/GenBank/DDBJ whole genome shotgun (WGS) entry which is preliminary data.</text>
</comment>
<evidence type="ECO:0000256" key="4">
    <source>
        <dbReference type="ARBA" id="ARBA00022729"/>
    </source>
</evidence>
<dbReference type="InterPro" id="IPR029058">
    <property type="entry name" value="AB_hydrolase_fold"/>
</dbReference>
<dbReference type="PANTHER" id="PTHR11802">
    <property type="entry name" value="SERINE PROTEASE FAMILY S10 SERINE CARBOXYPEPTIDASE"/>
    <property type="match status" value="1"/>
</dbReference>
<keyword evidence="8" id="KW-1133">Transmembrane helix</keyword>
<dbReference type="InterPro" id="IPR018202">
    <property type="entry name" value="Ser_caboxypep_ser_AS"/>
</dbReference>
<dbReference type="Proteomes" id="UP001153954">
    <property type="component" value="Unassembled WGS sequence"/>
</dbReference>
<evidence type="ECO:0000256" key="6">
    <source>
        <dbReference type="ARBA" id="ARBA00023180"/>
    </source>
</evidence>
<evidence type="ECO:0000313" key="10">
    <source>
        <dbReference type="Proteomes" id="UP001153954"/>
    </source>
</evidence>
<name>A0AAU9U5P7_EUPED</name>
<evidence type="ECO:0000256" key="3">
    <source>
        <dbReference type="ARBA" id="ARBA00022670"/>
    </source>
</evidence>
<dbReference type="InterPro" id="IPR001563">
    <property type="entry name" value="Peptidase_S10"/>
</dbReference>
<dbReference type="GO" id="GO:0006508">
    <property type="term" value="P:proteolysis"/>
    <property type="evidence" value="ECO:0007669"/>
    <property type="project" value="UniProtKB-KW"/>
</dbReference>
<comment type="similarity">
    <text evidence="1 7">Belongs to the peptidase S10 family.</text>
</comment>
<dbReference type="SUPFAM" id="SSF53474">
    <property type="entry name" value="alpha/beta-Hydrolases"/>
    <property type="match status" value="1"/>
</dbReference>
<keyword evidence="8" id="KW-0472">Membrane</keyword>
<dbReference type="EMBL" id="CAKOGL010000013">
    <property type="protein sequence ID" value="CAH2093378.1"/>
    <property type="molecule type" value="Genomic_DNA"/>
</dbReference>
<dbReference type="EC" id="3.4.16.-" evidence="7"/>
<keyword evidence="6" id="KW-0325">Glycoprotein</keyword>
<organism evidence="9 10">
    <name type="scientific">Euphydryas editha</name>
    <name type="common">Edith's checkerspot</name>
    <dbReference type="NCBI Taxonomy" id="104508"/>
    <lineage>
        <taxon>Eukaryota</taxon>
        <taxon>Metazoa</taxon>
        <taxon>Ecdysozoa</taxon>
        <taxon>Arthropoda</taxon>
        <taxon>Hexapoda</taxon>
        <taxon>Insecta</taxon>
        <taxon>Pterygota</taxon>
        <taxon>Neoptera</taxon>
        <taxon>Endopterygota</taxon>
        <taxon>Lepidoptera</taxon>
        <taxon>Glossata</taxon>
        <taxon>Ditrysia</taxon>
        <taxon>Papilionoidea</taxon>
        <taxon>Nymphalidae</taxon>
        <taxon>Nymphalinae</taxon>
        <taxon>Euphydryas</taxon>
    </lineage>
</organism>
<evidence type="ECO:0000256" key="5">
    <source>
        <dbReference type="ARBA" id="ARBA00022801"/>
    </source>
</evidence>
<dbReference type="FunFam" id="3.40.50.1820:FF:000096">
    <property type="entry name" value="Carboxypeptidase vitellogenic-like"/>
    <property type="match status" value="1"/>
</dbReference>
<proteinExistence type="inferred from homology"/>
<dbReference type="GO" id="GO:0004185">
    <property type="term" value="F:serine-type carboxypeptidase activity"/>
    <property type="evidence" value="ECO:0007669"/>
    <property type="project" value="UniProtKB-UniRule"/>
</dbReference>
<dbReference type="PROSITE" id="PS00560">
    <property type="entry name" value="CARBOXYPEPT_SER_HIS"/>
    <property type="match status" value="1"/>
</dbReference>
<keyword evidence="10" id="KW-1185">Reference proteome</keyword>
<dbReference type="InterPro" id="IPR033124">
    <property type="entry name" value="Ser_caboxypep_his_AS"/>
</dbReference>
<protein>
    <recommendedName>
        <fullName evidence="7">Carboxypeptidase</fullName>
        <ecNumber evidence="7">3.4.16.-</ecNumber>
    </recommendedName>
</protein>
<keyword evidence="4" id="KW-0732">Signal</keyword>
<sequence>MKIAYNDLIIFFYLFIFNFFSLVYSLGFPYVYPRVKLEAKTQWLRDPGEPLILSPYIDKGNIELAQNVSSVPLTEKLGFTSHAGFITVDKKYNSNLYFWYFPAFNKNKNAPVVLWLQGGPGGSSLFGLFTENGPLIVKKEGFAIRKHHWALKNHLIFIDNPVGTGFSFTNKDGYCTDEECIAKGLYSCLDQFFNLFPNLRKNEFYITGESYAGKYIPSLGVEIHNQNMQNKQKINLKGLALGNAYCDPINQMDYGDYLYQHGLIDDRQRFFFNKMQTEIVKNIKKENWVEAGILMDSLMDGDLTNFSYFKNFTGFGNYYNFLIPSNMSDMSIYIDMLNNDEIRRSAHVGGLPFQTGEEVQLNLASDILKSVAPLVSDLLSHYRVMFYNGQLDIIVAYPLTENFLRNLNFTSSDEYKRAPRKIWKVNDEIAGYVKKAGNITEVLVRNAGHMVPHDQPKWALDLITRFIENKI</sequence>
<reference evidence="9" key="1">
    <citation type="submission" date="2022-03" db="EMBL/GenBank/DDBJ databases">
        <authorList>
            <person name="Tunstrom K."/>
        </authorList>
    </citation>
    <scope>NUCLEOTIDE SEQUENCE</scope>
</reference>
<feature type="transmembrane region" description="Helical" evidence="8">
    <location>
        <begin position="12"/>
        <end position="32"/>
    </location>
</feature>
<evidence type="ECO:0000313" key="9">
    <source>
        <dbReference type="EMBL" id="CAH2093378.1"/>
    </source>
</evidence>
<evidence type="ECO:0000256" key="2">
    <source>
        <dbReference type="ARBA" id="ARBA00022645"/>
    </source>
</evidence>
<evidence type="ECO:0000256" key="8">
    <source>
        <dbReference type="SAM" id="Phobius"/>
    </source>
</evidence>
<evidence type="ECO:0000256" key="1">
    <source>
        <dbReference type="ARBA" id="ARBA00009431"/>
    </source>
</evidence>